<sequence length="119" mass="13441">MSEPLNYDFSLPKSKVGNLRRKSNDFNTATPLSNIANVSNVENLQYSSNAFTPSSLTRRQRLCQTSLMRRKERKNLLDAKRSNKGKVLGANYLDHGDQNVTCEDCNARLWISESTTGNK</sequence>
<gene>
    <name evidence="1" type="ORF">M8C21_033948</name>
</gene>
<proteinExistence type="predicted"/>
<dbReference type="Proteomes" id="UP001206925">
    <property type="component" value="Unassembled WGS sequence"/>
</dbReference>
<reference evidence="1" key="1">
    <citation type="submission" date="2022-06" db="EMBL/GenBank/DDBJ databases">
        <title>Uncovering the hologenomic basis of an extraordinary plant invasion.</title>
        <authorList>
            <person name="Bieker V.C."/>
            <person name="Martin M.D."/>
            <person name="Gilbert T."/>
            <person name="Hodgins K."/>
            <person name="Battlay P."/>
            <person name="Petersen B."/>
            <person name="Wilson J."/>
        </authorList>
    </citation>
    <scope>NUCLEOTIDE SEQUENCE</scope>
    <source>
        <strain evidence="1">AA19_3_7</strain>
        <tissue evidence="1">Leaf</tissue>
    </source>
</reference>
<feature type="non-terminal residue" evidence="1">
    <location>
        <position position="1"/>
    </location>
</feature>
<keyword evidence="2" id="KW-1185">Reference proteome</keyword>
<dbReference type="EMBL" id="JAMZMK010010972">
    <property type="protein sequence ID" value="KAI7729569.1"/>
    <property type="molecule type" value="Genomic_DNA"/>
</dbReference>
<protein>
    <submittedName>
        <fullName evidence="1">Uncharacterized protein</fullName>
    </submittedName>
</protein>
<name>A0AAD5BUI7_AMBAR</name>
<comment type="caution">
    <text evidence="1">The sequence shown here is derived from an EMBL/GenBank/DDBJ whole genome shotgun (WGS) entry which is preliminary data.</text>
</comment>
<evidence type="ECO:0000313" key="2">
    <source>
        <dbReference type="Proteomes" id="UP001206925"/>
    </source>
</evidence>
<dbReference type="AlphaFoldDB" id="A0AAD5BUI7"/>
<evidence type="ECO:0000313" key="1">
    <source>
        <dbReference type="EMBL" id="KAI7729569.1"/>
    </source>
</evidence>
<accession>A0AAD5BUI7</accession>
<organism evidence="1 2">
    <name type="scientific">Ambrosia artemisiifolia</name>
    <name type="common">Common ragweed</name>
    <dbReference type="NCBI Taxonomy" id="4212"/>
    <lineage>
        <taxon>Eukaryota</taxon>
        <taxon>Viridiplantae</taxon>
        <taxon>Streptophyta</taxon>
        <taxon>Embryophyta</taxon>
        <taxon>Tracheophyta</taxon>
        <taxon>Spermatophyta</taxon>
        <taxon>Magnoliopsida</taxon>
        <taxon>eudicotyledons</taxon>
        <taxon>Gunneridae</taxon>
        <taxon>Pentapetalae</taxon>
        <taxon>asterids</taxon>
        <taxon>campanulids</taxon>
        <taxon>Asterales</taxon>
        <taxon>Asteraceae</taxon>
        <taxon>Asteroideae</taxon>
        <taxon>Heliantheae alliance</taxon>
        <taxon>Heliantheae</taxon>
        <taxon>Ambrosia</taxon>
    </lineage>
</organism>